<proteinExistence type="predicted"/>
<accession>A0A061JGW0</accession>
<dbReference type="EMBL" id="ARPM03000200">
    <property type="protein sequence ID" value="ETZ04428.1"/>
    <property type="molecule type" value="Genomic_DNA"/>
</dbReference>
<organism evidence="1 2">
    <name type="scientific">Holospora undulata HU1</name>
    <dbReference type="NCBI Taxonomy" id="1321371"/>
    <lineage>
        <taxon>Bacteria</taxon>
        <taxon>Pseudomonadati</taxon>
        <taxon>Pseudomonadota</taxon>
        <taxon>Alphaproteobacteria</taxon>
        <taxon>Holosporales</taxon>
        <taxon>Holosporaceae</taxon>
        <taxon>Holospora</taxon>
    </lineage>
</organism>
<gene>
    <name evidence="1" type="ORF">K737_301164</name>
</gene>
<reference evidence="1 2" key="1">
    <citation type="journal article" date="2013" name="Genome Announc.">
        <title>Draft Genome Sequence of Holospora undulata Strain HU1, a Micronucleus-Specific Symbiont of the Ciliate Paramecium caudatum.</title>
        <authorList>
            <person name="Dohra H."/>
            <person name="Suzuki H."/>
            <person name="Suzuki T."/>
            <person name="Tanaka K."/>
            <person name="Fujishima M."/>
        </authorList>
    </citation>
    <scope>NUCLEOTIDE SEQUENCE [LARGE SCALE GENOMIC DNA]</scope>
    <source>
        <strain evidence="1 2">HU1</strain>
    </source>
</reference>
<name>A0A061JGW0_9PROT</name>
<evidence type="ECO:0000313" key="2">
    <source>
        <dbReference type="Proteomes" id="UP000026922"/>
    </source>
</evidence>
<keyword evidence="2" id="KW-1185">Reference proteome</keyword>
<dbReference type="AlphaFoldDB" id="A0A061JGW0"/>
<sequence length="39" mass="4463">MKKLSAVFDEDDEKCSKLSQAFQVPVLTLTELPLYTINF</sequence>
<evidence type="ECO:0000313" key="1">
    <source>
        <dbReference type="EMBL" id="ETZ04428.1"/>
    </source>
</evidence>
<dbReference type="Proteomes" id="UP000026922">
    <property type="component" value="Unassembled WGS sequence"/>
</dbReference>
<protein>
    <submittedName>
        <fullName evidence="1">Uncharacterized protein</fullName>
    </submittedName>
</protein>
<comment type="caution">
    <text evidence="1">The sequence shown here is derived from an EMBL/GenBank/DDBJ whole genome shotgun (WGS) entry which is preliminary data.</text>
</comment>